<feature type="transmembrane region" description="Helical" evidence="1">
    <location>
        <begin position="40"/>
        <end position="65"/>
    </location>
</feature>
<dbReference type="InterPro" id="IPR009883">
    <property type="entry name" value="YgfX"/>
</dbReference>
<evidence type="ECO:0000313" key="2">
    <source>
        <dbReference type="EMBL" id="GLR62687.1"/>
    </source>
</evidence>
<feature type="transmembrane region" description="Helical" evidence="1">
    <location>
        <begin position="12"/>
        <end position="34"/>
    </location>
</feature>
<name>A0ABQ5ZTD8_9GAMM</name>
<evidence type="ECO:0000313" key="3">
    <source>
        <dbReference type="Proteomes" id="UP001156682"/>
    </source>
</evidence>
<sequence length="129" mass="15056">MAVWINIKVSKLGRIFFLLVYTGLIVVLLSHTSWLANGFIALLLLHAWWSWRQAFGVAAPVALLLKDKELYWQLARGQQQLLQPPAVLFSRFILVFKPAGPFAWPWLLWPDSLSPKEHHQLRCFLRTWH</sequence>
<evidence type="ECO:0000256" key="1">
    <source>
        <dbReference type="SAM" id="Phobius"/>
    </source>
</evidence>
<keyword evidence="1" id="KW-0812">Transmembrane</keyword>
<organism evidence="2 3">
    <name type="scientific">Marinospirillum insulare</name>
    <dbReference type="NCBI Taxonomy" id="217169"/>
    <lineage>
        <taxon>Bacteria</taxon>
        <taxon>Pseudomonadati</taxon>
        <taxon>Pseudomonadota</taxon>
        <taxon>Gammaproteobacteria</taxon>
        <taxon>Oceanospirillales</taxon>
        <taxon>Oceanospirillaceae</taxon>
        <taxon>Marinospirillum</taxon>
    </lineage>
</organism>
<reference evidence="3" key="1">
    <citation type="journal article" date="2019" name="Int. J. Syst. Evol. Microbiol.">
        <title>The Global Catalogue of Microorganisms (GCM) 10K type strain sequencing project: providing services to taxonomists for standard genome sequencing and annotation.</title>
        <authorList>
            <consortium name="The Broad Institute Genomics Platform"/>
            <consortium name="The Broad Institute Genome Sequencing Center for Infectious Disease"/>
            <person name="Wu L."/>
            <person name="Ma J."/>
        </authorList>
    </citation>
    <scope>NUCLEOTIDE SEQUENCE [LARGE SCALE GENOMIC DNA]</scope>
    <source>
        <strain evidence="3">NBRC 100033</strain>
    </source>
</reference>
<feature type="transmembrane region" description="Helical" evidence="1">
    <location>
        <begin position="86"/>
        <end position="107"/>
    </location>
</feature>
<keyword evidence="3" id="KW-1185">Reference proteome</keyword>
<accession>A0ABQ5ZTD8</accession>
<dbReference type="Pfam" id="PF07254">
    <property type="entry name" value="Cpta_toxin"/>
    <property type="match status" value="1"/>
</dbReference>
<proteinExistence type="predicted"/>
<evidence type="ECO:0008006" key="4">
    <source>
        <dbReference type="Google" id="ProtNLM"/>
    </source>
</evidence>
<dbReference type="EMBL" id="BSOR01000001">
    <property type="protein sequence ID" value="GLR62687.1"/>
    <property type="molecule type" value="Genomic_DNA"/>
</dbReference>
<keyword evidence="1" id="KW-1133">Transmembrane helix</keyword>
<comment type="caution">
    <text evidence="2">The sequence shown here is derived from an EMBL/GenBank/DDBJ whole genome shotgun (WGS) entry which is preliminary data.</text>
</comment>
<dbReference type="Proteomes" id="UP001156682">
    <property type="component" value="Unassembled WGS sequence"/>
</dbReference>
<keyword evidence="1" id="KW-0472">Membrane</keyword>
<protein>
    <recommendedName>
        <fullName evidence="4">Toxin CptA</fullName>
    </recommendedName>
</protein>
<gene>
    <name evidence="2" type="ORF">GCM10007878_01220</name>
</gene>